<dbReference type="Proteomes" id="UP001165060">
    <property type="component" value="Unassembled WGS sequence"/>
</dbReference>
<proteinExistence type="predicted"/>
<feature type="non-terminal residue" evidence="2">
    <location>
        <position position="1"/>
    </location>
</feature>
<gene>
    <name evidence="2" type="ORF">TeGR_g7653</name>
</gene>
<protein>
    <submittedName>
        <fullName evidence="2">Uncharacterized protein</fullName>
    </submittedName>
</protein>
<evidence type="ECO:0000313" key="2">
    <source>
        <dbReference type="EMBL" id="GMI21137.1"/>
    </source>
</evidence>
<sequence>AMGKSSKNPAKIAKKTPAAKAPPPAAPPGASALPVFADRFAADHGRAPCILVEDMSGLRELDEPLCEDLPGKQRVMVQLMGGGGGVETDGDGVGFCGEMLASPTNYQAACVLERLCKKVGKEGKSPMLVDSYGAGPEGAEPCWYEDRVVWA</sequence>
<evidence type="ECO:0000256" key="1">
    <source>
        <dbReference type="SAM" id="MobiDB-lite"/>
    </source>
</evidence>
<feature type="compositionally biased region" description="Low complexity" evidence="1">
    <location>
        <begin position="7"/>
        <end position="19"/>
    </location>
</feature>
<comment type="caution">
    <text evidence="2">The sequence shown here is derived from an EMBL/GenBank/DDBJ whole genome shotgun (WGS) entry which is preliminary data.</text>
</comment>
<organism evidence="2 3">
    <name type="scientific">Tetraparma gracilis</name>
    <dbReference type="NCBI Taxonomy" id="2962635"/>
    <lineage>
        <taxon>Eukaryota</taxon>
        <taxon>Sar</taxon>
        <taxon>Stramenopiles</taxon>
        <taxon>Ochrophyta</taxon>
        <taxon>Bolidophyceae</taxon>
        <taxon>Parmales</taxon>
        <taxon>Triparmaceae</taxon>
        <taxon>Tetraparma</taxon>
    </lineage>
</organism>
<reference evidence="2 3" key="1">
    <citation type="journal article" date="2023" name="Commun. Biol.">
        <title>Genome analysis of Parmales, the sister group of diatoms, reveals the evolutionary specialization of diatoms from phago-mixotrophs to photoautotrophs.</title>
        <authorList>
            <person name="Ban H."/>
            <person name="Sato S."/>
            <person name="Yoshikawa S."/>
            <person name="Yamada K."/>
            <person name="Nakamura Y."/>
            <person name="Ichinomiya M."/>
            <person name="Sato N."/>
            <person name="Blanc-Mathieu R."/>
            <person name="Endo H."/>
            <person name="Kuwata A."/>
            <person name="Ogata H."/>
        </authorList>
    </citation>
    <scope>NUCLEOTIDE SEQUENCE [LARGE SCALE GENOMIC DNA]</scope>
</reference>
<name>A0ABQ6M7T0_9STRA</name>
<keyword evidence="3" id="KW-1185">Reference proteome</keyword>
<accession>A0ABQ6M7T0</accession>
<evidence type="ECO:0000313" key="3">
    <source>
        <dbReference type="Proteomes" id="UP001165060"/>
    </source>
</evidence>
<dbReference type="EMBL" id="BRYB01002528">
    <property type="protein sequence ID" value="GMI21137.1"/>
    <property type="molecule type" value="Genomic_DNA"/>
</dbReference>
<feature type="region of interest" description="Disordered" evidence="1">
    <location>
        <begin position="1"/>
        <end position="32"/>
    </location>
</feature>